<feature type="region of interest" description="Disordered" evidence="1">
    <location>
        <begin position="681"/>
        <end position="779"/>
    </location>
</feature>
<sequence length="877" mass="93432">MEAPGSGPAPPGVQVTRERVLAPPDRFLSLSDDVLLESFQGEPCTGLLGCEGERGAHLAALYSLLEGVCQHEFLNQRRRLEADFALFSGRGGAHVGAASAGKPKGMAPRLRRLSSIEAHERRFLLDFMQAMHSSHYRLLGQAEWEAAQAEAFLFTLPVSVDWSALDKRMLQRFWGDASEQRQQLPDLSDRILIFCRGFEPARMRGRYLMQKVELLLSFCLLAPLWAALERALQLLGLKAPPTPPTARPAPHQHPDISFKSVGTAAQVACRWRRAAQGGLERDESLMHDACTIIERKTMSRWGHFPNGRAVLSRFFDVVELQEACFRDVVVLFRRKVAKEAGGEGEKEVLHQEADPAVAARNIHIKQFTGIPLADLASGMTPPACLPACWEMVMPEKKVFVPPSVFVQLVVAAVVALVGLLATFLQAQLDWKVWASALGLLASRASSAYLQAASERSEIEREMHRLLANRTVASQEAVLHTLTDEMQHIRECFLCYCCLLHAGKDLRDDDLDTRCERLLRSRFALRLDFTAENAIPALCGWGLVERQPCGRLRAAALPQALLRLDRVWDSIFDFARPGAAGGTVGGTASGSGDPRQGEGQGQRTPGMEEAGGSTIACGGASDRDGSRPASAEEPLRCISAGHDSIGACVAQGQAQAVPLGCAEETCFAAEVLTPGATATAADIQPPATAGGAAGDAELGLPPGSNGAALLAGPTEVEGGALPAPAAQGEAEACGEGTDGPPSLSAESSSSSLEYVTLRGPPPAAAARPDFKRSPSARLSPAHLRRLDSLRRQRAGQEAGVARGCPPASPPLAAMDGQLAGRQQGGELGQQGQEDRIAVQRSLGSSRACDVRAGSTKRAVAAGVGRPGSAGVRRPSSRC</sequence>
<feature type="region of interest" description="Disordered" evidence="1">
    <location>
        <begin position="581"/>
        <end position="631"/>
    </location>
</feature>
<dbReference type="FunCoup" id="E1ZGZ8">
    <property type="interactions" value="279"/>
</dbReference>
<feature type="compositionally biased region" description="Low complexity" evidence="1">
    <location>
        <begin position="684"/>
        <end position="702"/>
    </location>
</feature>
<proteinExistence type="predicted"/>
<dbReference type="PANTHER" id="PTHR33645:SF11">
    <property type="entry name" value="AMINOPEPTIDASE (DUF3754)"/>
    <property type="match status" value="1"/>
</dbReference>
<evidence type="ECO:0000256" key="1">
    <source>
        <dbReference type="SAM" id="MobiDB-lite"/>
    </source>
</evidence>
<protein>
    <submittedName>
        <fullName evidence="2">Uncharacterized protein</fullName>
    </submittedName>
</protein>
<dbReference type="EMBL" id="GL433846">
    <property type="protein sequence ID" value="EFN54839.1"/>
    <property type="molecule type" value="Genomic_DNA"/>
</dbReference>
<dbReference type="InterPro" id="IPR022227">
    <property type="entry name" value="DUF3754"/>
</dbReference>
<evidence type="ECO:0000313" key="2">
    <source>
        <dbReference type="EMBL" id="EFN54839.1"/>
    </source>
</evidence>
<dbReference type="Pfam" id="PF12576">
    <property type="entry name" value="DUF3754"/>
    <property type="match status" value="1"/>
</dbReference>
<keyword evidence="3" id="KW-1185">Reference proteome</keyword>
<accession>E1ZGZ8</accession>
<dbReference type="RefSeq" id="XP_005846941.1">
    <property type="nucleotide sequence ID" value="XM_005846879.1"/>
</dbReference>
<feature type="compositionally biased region" description="Low complexity" evidence="1">
    <location>
        <begin position="716"/>
        <end position="734"/>
    </location>
</feature>
<feature type="region of interest" description="Disordered" evidence="1">
    <location>
        <begin position="791"/>
        <end position="811"/>
    </location>
</feature>
<feature type="region of interest" description="Disordered" evidence="1">
    <location>
        <begin position="839"/>
        <end position="877"/>
    </location>
</feature>
<evidence type="ECO:0000313" key="3">
    <source>
        <dbReference type="Proteomes" id="UP000008141"/>
    </source>
</evidence>
<dbReference type="Proteomes" id="UP000008141">
    <property type="component" value="Unassembled WGS sequence"/>
</dbReference>
<dbReference type="KEGG" id="cvr:CHLNCDRAFT_134868"/>
<dbReference type="AlphaFoldDB" id="E1ZGZ8"/>
<dbReference type="eggNOG" id="ENOG502QVBY">
    <property type="taxonomic scope" value="Eukaryota"/>
</dbReference>
<name>E1ZGZ8_CHLVA</name>
<dbReference type="GeneID" id="17354240"/>
<feature type="compositionally biased region" description="Low complexity" evidence="1">
    <location>
        <begin position="741"/>
        <end position="752"/>
    </location>
</feature>
<dbReference type="OrthoDB" id="2020015at2759"/>
<organism evidence="3">
    <name type="scientific">Chlorella variabilis</name>
    <name type="common">Green alga</name>
    <dbReference type="NCBI Taxonomy" id="554065"/>
    <lineage>
        <taxon>Eukaryota</taxon>
        <taxon>Viridiplantae</taxon>
        <taxon>Chlorophyta</taxon>
        <taxon>core chlorophytes</taxon>
        <taxon>Trebouxiophyceae</taxon>
        <taxon>Chlorellales</taxon>
        <taxon>Chlorellaceae</taxon>
        <taxon>Chlorella clade</taxon>
        <taxon>Chlorella</taxon>
    </lineage>
</organism>
<gene>
    <name evidence="2" type="ORF">CHLNCDRAFT_134868</name>
</gene>
<reference evidence="2 3" key="1">
    <citation type="journal article" date="2010" name="Plant Cell">
        <title>The Chlorella variabilis NC64A genome reveals adaptation to photosymbiosis, coevolution with viruses, and cryptic sex.</title>
        <authorList>
            <person name="Blanc G."/>
            <person name="Duncan G."/>
            <person name="Agarkova I."/>
            <person name="Borodovsky M."/>
            <person name="Gurnon J."/>
            <person name="Kuo A."/>
            <person name="Lindquist E."/>
            <person name="Lucas S."/>
            <person name="Pangilinan J."/>
            <person name="Polle J."/>
            <person name="Salamov A."/>
            <person name="Terry A."/>
            <person name="Yamada T."/>
            <person name="Dunigan D.D."/>
            <person name="Grigoriev I.V."/>
            <person name="Claverie J.M."/>
            <person name="Van Etten J.L."/>
        </authorList>
    </citation>
    <scope>NUCLEOTIDE SEQUENCE [LARGE SCALE GENOMIC DNA]</scope>
    <source>
        <strain evidence="2 3">NC64A</strain>
    </source>
</reference>
<dbReference type="InParanoid" id="E1ZGZ8"/>
<dbReference type="PANTHER" id="PTHR33645">
    <property type="entry name" value="AMINOPEPTIDASE (DUF3754)"/>
    <property type="match status" value="1"/>
</dbReference>